<dbReference type="AlphaFoldDB" id="A0ABD1XSI5"/>
<keyword evidence="3" id="KW-1185">Reference proteome</keyword>
<name>A0ABD1XSI5_9MARC</name>
<reference evidence="2 3" key="1">
    <citation type="submission" date="2024-09" db="EMBL/GenBank/DDBJ databases">
        <title>Chromosome-scale assembly of Riccia fluitans.</title>
        <authorList>
            <person name="Paukszto L."/>
            <person name="Sawicki J."/>
            <person name="Karawczyk K."/>
            <person name="Piernik-Szablinska J."/>
            <person name="Szczecinska M."/>
            <person name="Mazdziarz M."/>
        </authorList>
    </citation>
    <scope>NUCLEOTIDE SEQUENCE [LARGE SCALE GENOMIC DNA]</scope>
    <source>
        <strain evidence="2">Rf_01</strain>
        <tissue evidence="2">Aerial parts of the thallus</tissue>
    </source>
</reference>
<feature type="region of interest" description="Disordered" evidence="1">
    <location>
        <begin position="1"/>
        <end position="21"/>
    </location>
</feature>
<sequence length="80" mass="8878">MKGTSGGRNLAEPSDAKLPGWRTCESDMEWAYGKTNENGQTRRNEGKRKKTTKAGLGAKLEIDTAEEGVKMRLACYNLRD</sequence>
<organism evidence="2 3">
    <name type="scientific">Riccia fluitans</name>
    <dbReference type="NCBI Taxonomy" id="41844"/>
    <lineage>
        <taxon>Eukaryota</taxon>
        <taxon>Viridiplantae</taxon>
        <taxon>Streptophyta</taxon>
        <taxon>Embryophyta</taxon>
        <taxon>Marchantiophyta</taxon>
        <taxon>Marchantiopsida</taxon>
        <taxon>Marchantiidae</taxon>
        <taxon>Marchantiales</taxon>
        <taxon>Ricciaceae</taxon>
        <taxon>Riccia</taxon>
    </lineage>
</organism>
<evidence type="ECO:0000256" key="1">
    <source>
        <dbReference type="SAM" id="MobiDB-lite"/>
    </source>
</evidence>
<comment type="caution">
    <text evidence="2">The sequence shown here is derived from an EMBL/GenBank/DDBJ whole genome shotgun (WGS) entry which is preliminary data.</text>
</comment>
<protein>
    <submittedName>
        <fullName evidence="2">Uncharacterized protein</fullName>
    </submittedName>
</protein>
<dbReference type="EMBL" id="JBHFFA010000007">
    <property type="protein sequence ID" value="KAL2611917.1"/>
    <property type="molecule type" value="Genomic_DNA"/>
</dbReference>
<proteinExistence type="predicted"/>
<evidence type="ECO:0000313" key="3">
    <source>
        <dbReference type="Proteomes" id="UP001605036"/>
    </source>
</evidence>
<dbReference type="Proteomes" id="UP001605036">
    <property type="component" value="Unassembled WGS sequence"/>
</dbReference>
<feature type="region of interest" description="Disordered" evidence="1">
    <location>
        <begin position="33"/>
        <end position="53"/>
    </location>
</feature>
<accession>A0ABD1XSI5</accession>
<gene>
    <name evidence="2" type="ORF">R1flu_023609</name>
</gene>
<evidence type="ECO:0000313" key="2">
    <source>
        <dbReference type="EMBL" id="KAL2611917.1"/>
    </source>
</evidence>